<comment type="caution">
    <text evidence="1">The sequence shown here is derived from an EMBL/GenBank/DDBJ whole genome shotgun (WGS) entry which is preliminary data.</text>
</comment>
<sequence length="78" mass="8615">MVEARDLVEGRYTLTAPAVAGERAVHGQYTRRAEQAGPRPEVVGAYVGTQHDGIPPIVRSVHLRNGNYPRAEHERTEP</sequence>
<name>A0ABT8KEA5_9MICO</name>
<dbReference type="EMBL" id="JAROCF010000001">
    <property type="protein sequence ID" value="MDN4615774.1"/>
    <property type="molecule type" value="Genomic_DNA"/>
</dbReference>
<accession>A0ABT8KEA5</accession>
<evidence type="ECO:0000313" key="2">
    <source>
        <dbReference type="Proteomes" id="UP001174208"/>
    </source>
</evidence>
<evidence type="ECO:0000313" key="1">
    <source>
        <dbReference type="EMBL" id="MDN4615774.1"/>
    </source>
</evidence>
<proteinExistence type="predicted"/>
<reference evidence="1" key="1">
    <citation type="submission" date="2023-06" db="EMBL/GenBank/DDBJ databases">
        <title>MT1 and MT2 Draft Genomes of Novel Species.</title>
        <authorList>
            <person name="Venkateswaran K."/>
        </authorList>
    </citation>
    <scope>NUCLEOTIDE SEQUENCE</scope>
    <source>
        <strain evidence="1">F6_8S_P_1B</strain>
    </source>
</reference>
<keyword evidence="2" id="KW-1185">Reference proteome</keyword>
<dbReference type="Proteomes" id="UP001174208">
    <property type="component" value="Unassembled WGS sequence"/>
</dbReference>
<gene>
    <name evidence="1" type="ORF">P5G50_15080</name>
</gene>
<dbReference type="RefSeq" id="WP_301212435.1">
    <property type="nucleotide sequence ID" value="NZ_JAROCF010000001.1"/>
</dbReference>
<protein>
    <submittedName>
        <fullName evidence="1">Uncharacterized protein</fullName>
    </submittedName>
</protein>
<organism evidence="1 2">
    <name type="scientific">Leifsonia williamsii</name>
    <dbReference type="NCBI Taxonomy" id="3035919"/>
    <lineage>
        <taxon>Bacteria</taxon>
        <taxon>Bacillati</taxon>
        <taxon>Actinomycetota</taxon>
        <taxon>Actinomycetes</taxon>
        <taxon>Micrococcales</taxon>
        <taxon>Microbacteriaceae</taxon>
        <taxon>Leifsonia</taxon>
    </lineage>
</organism>